<proteinExistence type="predicted"/>
<evidence type="ECO:0008006" key="4">
    <source>
        <dbReference type="Google" id="ProtNLM"/>
    </source>
</evidence>
<accession>A0ABQ0DM36</accession>
<evidence type="ECO:0000313" key="3">
    <source>
        <dbReference type="Proteomes" id="UP001628156"/>
    </source>
</evidence>
<evidence type="ECO:0000313" key="2">
    <source>
        <dbReference type="EMBL" id="GAB1223921.1"/>
    </source>
</evidence>
<evidence type="ECO:0000256" key="1">
    <source>
        <dbReference type="SAM" id="MobiDB-lite"/>
    </source>
</evidence>
<organism evidence="2 3">
    <name type="scientific">Entamoeba nuttalli</name>
    <dbReference type="NCBI Taxonomy" id="412467"/>
    <lineage>
        <taxon>Eukaryota</taxon>
        <taxon>Amoebozoa</taxon>
        <taxon>Evosea</taxon>
        <taxon>Archamoebae</taxon>
        <taxon>Mastigamoebida</taxon>
        <taxon>Entamoebidae</taxon>
        <taxon>Entamoeba</taxon>
    </lineage>
</organism>
<feature type="region of interest" description="Disordered" evidence="1">
    <location>
        <begin position="474"/>
        <end position="501"/>
    </location>
</feature>
<protein>
    <recommendedName>
        <fullName evidence="4">Replication-associated protein</fullName>
    </recommendedName>
</protein>
<dbReference type="EMBL" id="BAAFRS010000166">
    <property type="protein sequence ID" value="GAB1223921.1"/>
    <property type="molecule type" value="Genomic_DNA"/>
</dbReference>
<dbReference type="Proteomes" id="UP001628156">
    <property type="component" value="Unassembled WGS sequence"/>
</dbReference>
<sequence length="501" mass="58081">MSQPQNKYYEFKAMHGFVTMNFTPTQKVPNKETIKNAIEQWCSTRNKQAHIKYLAIGKTTQGPNKHMHAFFELEEVAHTRKRPFVNINGNSEFIRFEKITENKNYDGSFNTIIEYLKRQKEKHPNEGAIFEEIGKMEKNKGRLGDIDIGKALKMPDLEEAHAFLKNISLKGYMNNVSKFDSIWAQEHSRDTTNRIKIKLQPWKEDNPVVKNSRIWLNSALSGRTKRIKTLVIVSDTKMGKTEFVNDLLKDLKVDEFRGKFMIDGHNESLKYDIRLFDDANLNDIIWPEFKSLISTRGEQITINVKYSHARVTSIPTILVLNPGSWKALQQTAKEFEDFDWLEKNSVVLFTKEKLFKEPPPKPQIEQDKNKYDGLDPKLVEMLLENEIEEDVELDDMGDETVDDLDDAVYQLEQESLPPPIVLEQPLIEEVPSKRVAVDDHEIEKRFFDLTKNTTTEEGNNKYITVQSGKKIRIADEDSSKTEESEDDPDTLVNNWNTGNFN</sequence>
<feature type="compositionally biased region" description="Polar residues" evidence="1">
    <location>
        <begin position="491"/>
        <end position="501"/>
    </location>
</feature>
<name>A0ABQ0DM36_9EUKA</name>
<comment type="caution">
    <text evidence="2">The sequence shown here is derived from an EMBL/GenBank/DDBJ whole genome shotgun (WGS) entry which is preliminary data.</text>
</comment>
<reference evidence="2 3" key="1">
    <citation type="journal article" date="2019" name="PLoS Negl. Trop. Dis.">
        <title>Whole genome sequencing of Entamoeba nuttalli reveals mammalian host-related molecular signatures and a novel octapeptide-repeat surface protein.</title>
        <authorList>
            <person name="Tanaka M."/>
            <person name="Makiuchi T."/>
            <person name="Komiyama T."/>
            <person name="Shiina T."/>
            <person name="Osaki K."/>
            <person name="Tachibana H."/>
        </authorList>
    </citation>
    <scope>NUCLEOTIDE SEQUENCE [LARGE SCALE GENOMIC DNA]</scope>
    <source>
        <strain evidence="2 3">P19-061405</strain>
    </source>
</reference>
<gene>
    <name evidence="2" type="ORF">ENUP19_0166G0008</name>
</gene>
<keyword evidence="3" id="KW-1185">Reference proteome</keyword>